<gene>
    <name evidence="3" type="ORF">WJX81_004766</name>
</gene>
<protein>
    <recommendedName>
        <fullName evidence="2">Chalcone isomerase domain-containing protein</fullName>
    </recommendedName>
</protein>
<comment type="caution">
    <text evidence="3">The sequence shown here is derived from an EMBL/GenBank/DDBJ whole genome shotgun (WGS) entry which is preliminary data.</text>
</comment>
<dbReference type="InterPro" id="IPR036298">
    <property type="entry name" value="Chalcone_isomerase_sf"/>
</dbReference>
<dbReference type="Gene3D" id="1.10.890.20">
    <property type="match status" value="1"/>
</dbReference>
<dbReference type="Proteomes" id="UP001445335">
    <property type="component" value="Unassembled WGS sequence"/>
</dbReference>
<dbReference type="Gene3D" id="3.50.70.10">
    <property type="match status" value="1"/>
</dbReference>
<evidence type="ECO:0000313" key="4">
    <source>
        <dbReference type="Proteomes" id="UP001445335"/>
    </source>
</evidence>
<comment type="similarity">
    <text evidence="1">Belongs to the chalcone isomerase family.</text>
</comment>
<dbReference type="Pfam" id="PF16036">
    <property type="entry name" value="Chalcone_3"/>
    <property type="match status" value="1"/>
</dbReference>
<reference evidence="3 4" key="1">
    <citation type="journal article" date="2024" name="Nat. Commun.">
        <title>Phylogenomics reveals the evolutionary origins of lichenization in chlorophyte algae.</title>
        <authorList>
            <person name="Puginier C."/>
            <person name="Libourel C."/>
            <person name="Otte J."/>
            <person name="Skaloud P."/>
            <person name="Haon M."/>
            <person name="Grisel S."/>
            <person name="Petersen M."/>
            <person name="Berrin J.G."/>
            <person name="Delaux P.M."/>
            <person name="Dal Grande F."/>
            <person name="Keller J."/>
        </authorList>
    </citation>
    <scope>NUCLEOTIDE SEQUENCE [LARGE SCALE GENOMIC DNA]</scope>
    <source>
        <strain evidence="3 4">SAG 245.80</strain>
    </source>
</reference>
<dbReference type="EMBL" id="JALJOU010000029">
    <property type="protein sequence ID" value="KAK9835190.1"/>
    <property type="molecule type" value="Genomic_DNA"/>
</dbReference>
<dbReference type="GO" id="GO:0016872">
    <property type="term" value="F:intramolecular lyase activity"/>
    <property type="evidence" value="ECO:0007669"/>
    <property type="project" value="InterPro"/>
</dbReference>
<dbReference type="SUPFAM" id="SSF54626">
    <property type="entry name" value="Chalcone isomerase"/>
    <property type="match status" value="1"/>
</dbReference>
<feature type="domain" description="Chalcone isomerase" evidence="2">
    <location>
        <begin position="88"/>
        <end position="200"/>
    </location>
</feature>
<dbReference type="PANTHER" id="PTHR47698">
    <property type="entry name" value="FATTY-ACID-BINDING PROTEIN 3, CHLOROPLASTIC"/>
    <property type="match status" value="1"/>
</dbReference>
<dbReference type="PANTHER" id="PTHR47698:SF2">
    <property type="entry name" value="FATTY-ACID-BINDING PROTEIN 3, CHLOROPLASTIC"/>
    <property type="match status" value="1"/>
</dbReference>
<sequence length="216" mass="23164">MFRTSEDCKVTAEKEAKTGTQFPGTFCHLRKKDCPSIVGVGARAKRLLGVKNVDVYALGLYVDSAAVKEKVAPKYRDQAPGALSDSQQLLDEVACCNEVEKTLRIVVTSGLVNQSRFTKGIRESLTQPLQKAGALQPLDDFEARFAGAEFHKGMEVAFSNTRSGGLALRIGGKDAGVVDSQKFTDAFFGLYMGADPVSKDGRSSIARGLATLVAQP</sequence>
<dbReference type="InterPro" id="IPR016088">
    <property type="entry name" value="Chalcone_isomerase_3-sand"/>
</dbReference>
<accession>A0AAW1RNR3</accession>
<keyword evidence="4" id="KW-1185">Reference proteome</keyword>
<dbReference type="InterPro" id="IPR016089">
    <property type="entry name" value="Chalcone_isomerase_bundle_sf"/>
</dbReference>
<proteinExistence type="inferred from homology"/>
<organism evidence="3 4">
    <name type="scientific">Elliptochloris bilobata</name>
    <dbReference type="NCBI Taxonomy" id="381761"/>
    <lineage>
        <taxon>Eukaryota</taxon>
        <taxon>Viridiplantae</taxon>
        <taxon>Chlorophyta</taxon>
        <taxon>core chlorophytes</taxon>
        <taxon>Trebouxiophyceae</taxon>
        <taxon>Trebouxiophyceae incertae sedis</taxon>
        <taxon>Elliptochloris clade</taxon>
        <taxon>Elliptochloris</taxon>
    </lineage>
</organism>
<dbReference type="InterPro" id="IPR016087">
    <property type="entry name" value="Chalcone_isomerase"/>
</dbReference>
<evidence type="ECO:0000259" key="2">
    <source>
        <dbReference type="Pfam" id="PF16036"/>
    </source>
</evidence>
<name>A0AAW1RNR3_9CHLO</name>
<dbReference type="AlphaFoldDB" id="A0AAW1RNR3"/>
<evidence type="ECO:0000256" key="1">
    <source>
        <dbReference type="ARBA" id="ARBA00007166"/>
    </source>
</evidence>
<evidence type="ECO:0000313" key="3">
    <source>
        <dbReference type="EMBL" id="KAK9835190.1"/>
    </source>
</evidence>